<keyword evidence="1" id="KW-0472">Membrane</keyword>
<protein>
    <submittedName>
        <fullName evidence="2">Uncharacterized protein</fullName>
    </submittedName>
</protein>
<evidence type="ECO:0000313" key="2">
    <source>
        <dbReference type="EMBL" id="QEF97648.1"/>
    </source>
</evidence>
<dbReference type="Proteomes" id="UP000321353">
    <property type="component" value="Chromosome"/>
</dbReference>
<keyword evidence="1" id="KW-1133">Transmembrane helix</keyword>
<keyword evidence="1" id="KW-0812">Transmembrane</keyword>
<dbReference type="KEGG" id="smam:Mal15_16890"/>
<evidence type="ECO:0000313" key="3">
    <source>
        <dbReference type="Proteomes" id="UP000321353"/>
    </source>
</evidence>
<evidence type="ECO:0000256" key="1">
    <source>
        <dbReference type="SAM" id="Phobius"/>
    </source>
</evidence>
<accession>A0A5B9M976</accession>
<dbReference type="EMBL" id="CP036264">
    <property type="protein sequence ID" value="QEF97648.1"/>
    <property type="molecule type" value="Genomic_DNA"/>
</dbReference>
<gene>
    <name evidence="2" type="ORF">Mal15_16890</name>
</gene>
<dbReference type="AlphaFoldDB" id="A0A5B9M976"/>
<name>A0A5B9M976_9BACT</name>
<organism evidence="2 3">
    <name type="scientific">Stieleria maiorica</name>
    <dbReference type="NCBI Taxonomy" id="2795974"/>
    <lineage>
        <taxon>Bacteria</taxon>
        <taxon>Pseudomonadati</taxon>
        <taxon>Planctomycetota</taxon>
        <taxon>Planctomycetia</taxon>
        <taxon>Pirellulales</taxon>
        <taxon>Pirellulaceae</taxon>
        <taxon>Stieleria</taxon>
    </lineage>
</organism>
<proteinExistence type="predicted"/>
<sequence length="111" mass="11806">MNPYTPPTDPETPKPKPVENQAGRLVAIVFAGLILGGTFLMAALSVLRESVLPLQSHTLGREVMLLPISIAVSTGFRSRGFAMTMIGLASSGSVGLGIMVSGLRRQRSRQE</sequence>
<reference evidence="2 3" key="1">
    <citation type="submission" date="2019-02" db="EMBL/GenBank/DDBJ databases">
        <title>Planctomycetal bacteria perform biofilm scaping via a novel small molecule.</title>
        <authorList>
            <person name="Jeske O."/>
            <person name="Boedeker C."/>
            <person name="Wiegand S."/>
            <person name="Breitling P."/>
            <person name="Kallscheuer N."/>
            <person name="Jogler M."/>
            <person name="Rohde M."/>
            <person name="Petersen J."/>
            <person name="Medema M.H."/>
            <person name="Surup F."/>
            <person name="Jogler C."/>
        </authorList>
    </citation>
    <scope>NUCLEOTIDE SEQUENCE [LARGE SCALE GENOMIC DNA]</scope>
    <source>
        <strain evidence="2 3">Mal15</strain>
    </source>
</reference>
<feature type="transmembrane region" description="Helical" evidence="1">
    <location>
        <begin position="25"/>
        <end position="47"/>
    </location>
</feature>
<keyword evidence="3" id="KW-1185">Reference proteome</keyword>
<feature type="transmembrane region" description="Helical" evidence="1">
    <location>
        <begin position="82"/>
        <end position="103"/>
    </location>
</feature>